<evidence type="ECO:0000313" key="2">
    <source>
        <dbReference type="EMBL" id="MBC6994662.1"/>
    </source>
</evidence>
<comment type="caution">
    <text evidence="2">The sequence shown here is derived from an EMBL/GenBank/DDBJ whole genome shotgun (WGS) entry which is preliminary data.</text>
</comment>
<feature type="signal peptide" evidence="1">
    <location>
        <begin position="1"/>
        <end position="18"/>
    </location>
</feature>
<dbReference type="AlphaFoldDB" id="A0A923TDB8"/>
<reference evidence="2" key="1">
    <citation type="submission" date="2020-08" db="EMBL/GenBank/DDBJ databases">
        <title>Lewinella bacteria from marine environments.</title>
        <authorList>
            <person name="Zhong Y."/>
        </authorList>
    </citation>
    <scope>NUCLEOTIDE SEQUENCE</scope>
    <source>
        <strain evidence="2">KCTC 42187</strain>
    </source>
</reference>
<keyword evidence="1" id="KW-0732">Signal</keyword>
<dbReference type="RefSeq" id="WP_187466728.1">
    <property type="nucleotide sequence ID" value="NZ_JACSIT010000100.1"/>
</dbReference>
<keyword evidence="3" id="KW-1185">Reference proteome</keyword>
<accession>A0A923TDB8</accession>
<protein>
    <recommendedName>
        <fullName evidence="4">Outer membrane protein beta-barrel domain-containing protein</fullName>
    </recommendedName>
</protein>
<evidence type="ECO:0008006" key="4">
    <source>
        <dbReference type="Google" id="ProtNLM"/>
    </source>
</evidence>
<sequence length="271" mass="29998">MRCITLLPLLLILFLPLAAQNRAEGYLDVIHLREGEPLEGTILEYVFQDRVVLVTAGGSVKTVPWADILRVNFRMDKDYVPTVETTAVGTQDRPGEIIPRRSFLHQVGGGLSFGSNTANRFGFSEVLTTIGGNVNYHLVKRVGQRYVLGAGLDAGLMSFERAENVMALTALGEVHLNQRRAQPFIRLEVGPSLPFGGSASGPEISSRQISLLYHAALGLEFKSTPDGWGSLVFDLGYRFLNSSFILTTDTLDVIERNIQYRRLMLRGAIRF</sequence>
<proteinExistence type="predicted"/>
<gene>
    <name evidence="2" type="ORF">H9S92_10840</name>
</gene>
<dbReference type="EMBL" id="JACSIT010000100">
    <property type="protein sequence ID" value="MBC6994662.1"/>
    <property type="molecule type" value="Genomic_DNA"/>
</dbReference>
<dbReference type="Proteomes" id="UP000650081">
    <property type="component" value="Unassembled WGS sequence"/>
</dbReference>
<evidence type="ECO:0000256" key="1">
    <source>
        <dbReference type="SAM" id="SignalP"/>
    </source>
</evidence>
<evidence type="ECO:0000313" key="3">
    <source>
        <dbReference type="Proteomes" id="UP000650081"/>
    </source>
</evidence>
<name>A0A923TDB8_9BACT</name>
<organism evidence="2 3">
    <name type="scientific">Neolewinella lacunae</name>
    <dbReference type="NCBI Taxonomy" id="1517758"/>
    <lineage>
        <taxon>Bacteria</taxon>
        <taxon>Pseudomonadati</taxon>
        <taxon>Bacteroidota</taxon>
        <taxon>Saprospiria</taxon>
        <taxon>Saprospirales</taxon>
        <taxon>Lewinellaceae</taxon>
        <taxon>Neolewinella</taxon>
    </lineage>
</organism>
<feature type="chain" id="PRO_5037481880" description="Outer membrane protein beta-barrel domain-containing protein" evidence="1">
    <location>
        <begin position="19"/>
        <end position="271"/>
    </location>
</feature>